<dbReference type="EMBL" id="JABDJR010000157">
    <property type="protein sequence ID" value="NNF05943.1"/>
    <property type="molecule type" value="Genomic_DNA"/>
</dbReference>
<evidence type="ECO:0000256" key="3">
    <source>
        <dbReference type="SAM" id="MobiDB-lite"/>
    </source>
</evidence>
<dbReference type="Proteomes" id="UP000547674">
    <property type="component" value="Unassembled WGS sequence"/>
</dbReference>
<feature type="region of interest" description="Disordered" evidence="3">
    <location>
        <begin position="304"/>
        <end position="335"/>
    </location>
</feature>
<feature type="compositionally biased region" description="Basic and acidic residues" evidence="3">
    <location>
        <begin position="304"/>
        <end position="320"/>
    </location>
</feature>
<proteinExistence type="predicted"/>
<dbReference type="InterPro" id="IPR006805">
    <property type="entry name" value="Anth_synth_I_N"/>
</dbReference>
<feature type="domain" description="Chorismate-utilising enzyme C-terminal" evidence="4">
    <location>
        <begin position="228"/>
        <end position="477"/>
    </location>
</feature>
<dbReference type="Gene3D" id="3.60.120.10">
    <property type="entry name" value="Anthranilate synthase"/>
    <property type="match status" value="1"/>
</dbReference>
<keyword evidence="6" id="KW-0032">Aminotransferase</keyword>
<dbReference type="PANTHER" id="PTHR11236">
    <property type="entry name" value="AMINOBENZOATE/ANTHRANILATE SYNTHASE"/>
    <property type="match status" value="1"/>
</dbReference>
<evidence type="ECO:0000259" key="4">
    <source>
        <dbReference type="Pfam" id="PF00425"/>
    </source>
</evidence>
<comment type="caution">
    <text evidence="6">The sequence shown here is derived from an EMBL/GenBank/DDBJ whole genome shotgun (WGS) entry which is preliminary data.</text>
</comment>
<dbReference type="SUPFAM" id="SSF56322">
    <property type="entry name" value="ADC synthase"/>
    <property type="match status" value="1"/>
</dbReference>
<dbReference type="InterPro" id="IPR005802">
    <property type="entry name" value="ADC_synth_comp_1"/>
</dbReference>
<accession>A0A7Y2E655</accession>
<dbReference type="PRINTS" id="PR00095">
    <property type="entry name" value="ANTSNTHASEI"/>
</dbReference>
<protein>
    <recommendedName>
        <fullName evidence="1">aminodeoxychorismate synthase</fullName>
        <ecNumber evidence="1">2.6.1.85</ecNumber>
    </recommendedName>
</protein>
<name>A0A7Y2E655_UNCEI</name>
<evidence type="ECO:0000313" key="6">
    <source>
        <dbReference type="EMBL" id="NNF05943.1"/>
    </source>
</evidence>
<keyword evidence="2 6" id="KW-0808">Transferase</keyword>
<reference evidence="6 7" key="1">
    <citation type="submission" date="2020-03" db="EMBL/GenBank/DDBJ databases">
        <title>Metabolic flexibility allows generalist bacteria to become dominant in a frequently disturbed ecosystem.</title>
        <authorList>
            <person name="Chen Y.-J."/>
            <person name="Leung P.M."/>
            <person name="Bay S.K."/>
            <person name="Hugenholtz P."/>
            <person name="Kessler A.J."/>
            <person name="Shelley G."/>
            <person name="Waite D.W."/>
            <person name="Cook P.L."/>
            <person name="Greening C."/>
        </authorList>
    </citation>
    <scope>NUCLEOTIDE SEQUENCE [LARGE SCALE GENOMIC DNA]</scope>
    <source>
        <strain evidence="6">SS_bin_28</strain>
    </source>
</reference>
<evidence type="ECO:0000313" key="7">
    <source>
        <dbReference type="Proteomes" id="UP000547674"/>
    </source>
</evidence>
<dbReference type="AlphaFoldDB" id="A0A7Y2E655"/>
<dbReference type="InterPro" id="IPR015890">
    <property type="entry name" value="Chorismate_C"/>
</dbReference>
<dbReference type="GO" id="GO:0046820">
    <property type="term" value="F:4-amino-4-deoxychorismate synthase activity"/>
    <property type="evidence" value="ECO:0007669"/>
    <property type="project" value="UniProtKB-EC"/>
</dbReference>
<evidence type="ECO:0000256" key="1">
    <source>
        <dbReference type="ARBA" id="ARBA00013139"/>
    </source>
</evidence>
<dbReference type="InterPro" id="IPR005801">
    <property type="entry name" value="ADC_synthase"/>
</dbReference>
<dbReference type="Pfam" id="PF00425">
    <property type="entry name" value="Chorismate_bind"/>
    <property type="match status" value="1"/>
</dbReference>
<dbReference type="NCBIfam" id="TIGR00553">
    <property type="entry name" value="pabB"/>
    <property type="match status" value="1"/>
</dbReference>
<feature type="non-terminal residue" evidence="6">
    <location>
        <position position="477"/>
    </location>
</feature>
<evidence type="ECO:0000256" key="2">
    <source>
        <dbReference type="ARBA" id="ARBA00022679"/>
    </source>
</evidence>
<gene>
    <name evidence="6" type="primary">pabB</name>
    <name evidence="6" type="ORF">HKN21_04220</name>
</gene>
<evidence type="ECO:0000259" key="5">
    <source>
        <dbReference type="Pfam" id="PF04715"/>
    </source>
</evidence>
<sequence>MEPKTQPTVLTRGIDLDLTPAQVFENLHRHPGFFFLDSGMSDHPLSRFSYVGVHPFQTLRSRGDGMDVVTGKKIRHLRGNPLFTLANLLKERETSSGNSMIPFSAGAVGYFSYELGHHIMDVETHREDNLGLPDMHIAFYNTMLAYEHHTKRWYGAALDLTGGRGATIRKRLGKEIEKLAELAHHHARGPMGDIIATDPGEDEVGFAPPDKQHLVTIDGLEVSSSMSKEEYLQAVQKIKGHIAAGDIYQANLTQRWSIPFSGDPGTLYSALRKVSPAPFGTFLNTGECVIAGSSPESFLSVRGRKIETRPIKGTRPRGDSPNEDSQQREALMGSDKDRAELTMIADLERNDLGKICEPGSVEVEELHRLESFSNVHHLVSVVKGELVQNATLPEIFEATFPGGSITGAPKRRAMEILDTTEGAVRGPYTGAMGFLGFDGAIELNIAIRTLVLTQGYCHLGVGSGIVADSDPESEYNE</sequence>
<dbReference type="PANTHER" id="PTHR11236:SF50">
    <property type="entry name" value="AMINODEOXYCHORISMATE SYNTHASE COMPONENT 1"/>
    <property type="match status" value="1"/>
</dbReference>
<dbReference type="EC" id="2.6.1.85" evidence="1"/>
<dbReference type="InterPro" id="IPR019999">
    <property type="entry name" value="Anth_synth_I-like"/>
</dbReference>
<dbReference type="Pfam" id="PF04715">
    <property type="entry name" value="Anth_synt_I_N"/>
    <property type="match status" value="1"/>
</dbReference>
<dbReference type="GO" id="GO:0009396">
    <property type="term" value="P:folic acid-containing compound biosynthetic process"/>
    <property type="evidence" value="ECO:0007669"/>
    <property type="project" value="InterPro"/>
</dbReference>
<dbReference type="GO" id="GO:0000162">
    <property type="term" value="P:L-tryptophan biosynthetic process"/>
    <property type="evidence" value="ECO:0007669"/>
    <property type="project" value="TreeGrafter"/>
</dbReference>
<feature type="domain" description="Anthranilate synthase component I N-terminal" evidence="5">
    <location>
        <begin position="17"/>
        <end position="154"/>
    </location>
</feature>
<organism evidence="6 7">
    <name type="scientific">Eiseniibacteriota bacterium</name>
    <dbReference type="NCBI Taxonomy" id="2212470"/>
    <lineage>
        <taxon>Bacteria</taxon>
        <taxon>Candidatus Eiseniibacteriota</taxon>
    </lineage>
</organism>